<protein>
    <recommendedName>
        <fullName evidence="9">Arginine biosynthesis bifunctional protein ArgJ</fullName>
    </recommendedName>
    <domain>
        <recommendedName>
            <fullName evidence="9">Glutamate N-acetyltransferase</fullName>
            <ecNumber evidence="9">2.3.1.35</ecNumber>
        </recommendedName>
        <alternativeName>
            <fullName evidence="9">Ornithine acetyltransferase</fullName>
            <shortName evidence="9">OATase</shortName>
        </alternativeName>
        <alternativeName>
            <fullName evidence="9">Ornithine transacetylase</fullName>
        </alternativeName>
    </domain>
    <domain>
        <recommendedName>
            <fullName evidence="9">Amino-acid acetyltransferase</fullName>
            <ecNumber evidence="9">2.3.1.1</ecNumber>
        </recommendedName>
        <alternativeName>
            <fullName evidence="9">N-acetylglutamate synthase</fullName>
            <shortName evidence="9">AGSase</shortName>
        </alternativeName>
    </domain>
    <component>
        <recommendedName>
            <fullName evidence="9">Arginine biosynthesis bifunctional protein ArgJ alpha chain</fullName>
        </recommendedName>
    </component>
    <component>
        <recommendedName>
            <fullName evidence="9">Arginine biosynthesis bifunctional protein ArgJ beta chain</fullName>
        </recommendedName>
    </component>
</protein>
<evidence type="ECO:0000256" key="1">
    <source>
        <dbReference type="ARBA" id="ARBA00006774"/>
    </source>
</evidence>
<keyword evidence="4 9" id="KW-0028">Amino-acid biosynthesis</keyword>
<dbReference type="EMBL" id="FPAQ01000001">
    <property type="protein sequence ID" value="SFT32692.1"/>
    <property type="molecule type" value="Genomic_DNA"/>
</dbReference>
<dbReference type="EC" id="2.3.1.1" evidence="9"/>
<dbReference type="CDD" id="cd02152">
    <property type="entry name" value="OAT"/>
    <property type="match status" value="1"/>
</dbReference>
<evidence type="ECO:0000256" key="3">
    <source>
        <dbReference type="ARBA" id="ARBA00022571"/>
    </source>
</evidence>
<comment type="pathway">
    <text evidence="9">Amino-acid biosynthesis; L-arginine biosynthesis; L-ornithine and N-acetyl-L-glutamate from L-glutamate and N(2)-acetyl-L-ornithine (cyclic): step 1/1.</text>
</comment>
<dbReference type="RefSeq" id="WP_089846137.1">
    <property type="nucleotide sequence ID" value="NZ_FPAQ01000001.1"/>
</dbReference>
<dbReference type="EC" id="2.3.1.35" evidence="9"/>
<feature type="site" description="Involved in the stabilization of negative charge on the oxyanion by the formation of the oxyanion hole" evidence="9">
    <location>
        <position position="121"/>
    </location>
</feature>
<sequence length="409" mass="43023">MAVGETRFPEMPQIAGLRLGTAMAGIKKPERRDLVVIEIPEGARVAGTFTRNAFCAAPVTVAREHLAACVARGEGARYLVINTGNANAGTGATGLSDARATCAELARLAGVEAQSVLPFSTGVIGEPLPMERLLAGLPGAVQTLDDGPGAWREAGEGILTTDTRAKGASITLTLGDETVTINGIAKGSGMIRPDMATMLAFVATDAAIEQSLLDGLLREAVERSFNCITVDSDTSTNDACLLIATGRGAAVVDGEALERFREGLLEVMTELAQAIIRDGEGATKFVTLRVEGAHSRREALDVAFTVAHSPLVKTALYASDANWGRILAAVGRAPVEDFDVDRVTIDLGEVRLVESGGRAPGYVEEAGSAEMAREEIEIRIALGRGEQEATVWTSDLSHDYVSINADYRS</sequence>
<dbReference type="SUPFAM" id="SSF56266">
    <property type="entry name" value="DmpA/ArgJ-like"/>
    <property type="match status" value="1"/>
</dbReference>
<name>A0A1I6X3E3_9GAMM</name>
<dbReference type="GO" id="GO:0005737">
    <property type="term" value="C:cytoplasm"/>
    <property type="evidence" value="ECO:0007669"/>
    <property type="project" value="UniProtKB-SubCell"/>
</dbReference>
<feature type="chain" id="PRO_5023568041" description="Arginine biosynthesis bifunctional protein ArgJ beta chain" evidence="9">
    <location>
        <begin position="197"/>
        <end position="409"/>
    </location>
</feature>
<dbReference type="UniPathway" id="UPA00068">
    <property type="reaction ID" value="UER00106"/>
</dbReference>
<keyword evidence="6 9" id="KW-0068">Autocatalytic cleavage</keyword>
<evidence type="ECO:0000313" key="10">
    <source>
        <dbReference type="EMBL" id="SFT32692.1"/>
    </source>
</evidence>
<dbReference type="PANTHER" id="PTHR23100:SF0">
    <property type="entry name" value="ARGININE BIOSYNTHESIS BIFUNCTIONAL PROTEIN ARGJ, MITOCHONDRIAL"/>
    <property type="match status" value="1"/>
</dbReference>
<feature type="site" description="Cleavage; by autolysis" evidence="9">
    <location>
        <begin position="196"/>
        <end position="197"/>
    </location>
</feature>
<dbReference type="FunFam" id="3.60.70.12:FF:000001">
    <property type="entry name" value="Arginine biosynthesis bifunctional protein ArgJ, chloroplastic"/>
    <property type="match status" value="1"/>
</dbReference>
<dbReference type="Pfam" id="PF01960">
    <property type="entry name" value="ArgJ"/>
    <property type="match status" value="1"/>
</dbReference>
<feature type="binding site" evidence="9">
    <location>
        <position position="197"/>
    </location>
    <ligand>
        <name>substrate</name>
    </ligand>
</feature>
<comment type="pathway">
    <text evidence="9">Amino-acid biosynthesis; L-arginine biosynthesis; N(2)-acetyl-L-ornithine from L-glutamate: step 1/4.</text>
</comment>
<dbReference type="FunFam" id="3.10.20.340:FF:000001">
    <property type="entry name" value="Arginine biosynthesis bifunctional protein ArgJ, chloroplastic"/>
    <property type="match status" value="1"/>
</dbReference>
<dbReference type="Gene3D" id="3.10.20.340">
    <property type="entry name" value="ArgJ beta chain, C-terminal domain"/>
    <property type="match status" value="1"/>
</dbReference>
<evidence type="ECO:0000256" key="7">
    <source>
        <dbReference type="ARBA" id="ARBA00023315"/>
    </source>
</evidence>
<accession>A0A1I6X3E3</accession>
<keyword evidence="9" id="KW-0511">Multifunctional enzyme</keyword>
<keyword evidence="9" id="KW-0963">Cytoplasm</keyword>
<feature type="binding site" evidence="9">
    <location>
        <position position="409"/>
    </location>
    <ligand>
        <name>substrate</name>
    </ligand>
</feature>
<feature type="site" description="Involved in the stabilization of negative charge on the oxyanion by the formation of the oxyanion hole" evidence="9">
    <location>
        <position position="122"/>
    </location>
</feature>
<feature type="chain" id="PRO_5023568040" description="Arginine biosynthesis bifunctional protein ArgJ alpha chain" evidence="9">
    <location>
        <begin position="1"/>
        <end position="196"/>
    </location>
</feature>
<evidence type="ECO:0000256" key="8">
    <source>
        <dbReference type="ARBA" id="ARBA00049439"/>
    </source>
</evidence>
<evidence type="ECO:0000313" key="11">
    <source>
        <dbReference type="Proteomes" id="UP000199594"/>
    </source>
</evidence>
<keyword evidence="5 9" id="KW-0808">Transferase</keyword>
<dbReference type="GO" id="GO:0006592">
    <property type="term" value="P:ornithine biosynthetic process"/>
    <property type="evidence" value="ECO:0007669"/>
    <property type="project" value="TreeGrafter"/>
</dbReference>
<organism evidence="10 11">
    <name type="scientific">Halomonas saccharevitans</name>
    <dbReference type="NCBI Taxonomy" id="416872"/>
    <lineage>
        <taxon>Bacteria</taxon>
        <taxon>Pseudomonadati</taxon>
        <taxon>Pseudomonadota</taxon>
        <taxon>Gammaproteobacteria</taxon>
        <taxon>Oceanospirillales</taxon>
        <taxon>Halomonadaceae</taxon>
        <taxon>Halomonas</taxon>
    </lineage>
</organism>
<dbReference type="PANTHER" id="PTHR23100">
    <property type="entry name" value="ARGININE BIOSYNTHESIS BIFUNCTIONAL PROTEIN ARGJ"/>
    <property type="match status" value="1"/>
</dbReference>
<dbReference type="Gene3D" id="3.60.70.12">
    <property type="entry name" value="L-amino peptidase D-ALA esterase/amidase"/>
    <property type="match status" value="1"/>
</dbReference>
<dbReference type="GO" id="GO:0006526">
    <property type="term" value="P:L-arginine biosynthetic process"/>
    <property type="evidence" value="ECO:0007669"/>
    <property type="project" value="UniProtKB-UniRule"/>
</dbReference>
<dbReference type="GO" id="GO:0004358">
    <property type="term" value="F:L-glutamate N-acetyltransferase activity, acting on acetyl-L-ornithine as donor"/>
    <property type="evidence" value="ECO:0007669"/>
    <property type="project" value="UniProtKB-UniRule"/>
</dbReference>
<feature type="binding site" evidence="9">
    <location>
        <position position="160"/>
    </location>
    <ligand>
        <name>substrate</name>
    </ligand>
</feature>
<gene>
    <name evidence="9" type="primary">argJ</name>
    <name evidence="10" type="ORF">SAMN04487956_101131</name>
</gene>
<dbReference type="InterPro" id="IPR042195">
    <property type="entry name" value="ArgJ_beta_C"/>
</dbReference>
<dbReference type="InterPro" id="IPR002813">
    <property type="entry name" value="Arg_biosynth_ArgJ"/>
</dbReference>
<comment type="catalytic activity">
    <reaction evidence="8 9">
        <text>N(2)-acetyl-L-ornithine + L-glutamate = N-acetyl-L-glutamate + L-ornithine</text>
        <dbReference type="Rhea" id="RHEA:15349"/>
        <dbReference type="ChEBI" id="CHEBI:29985"/>
        <dbReference type="ChEBI" id="CHEBI:44337"/>
        <dbReference type="ChEBI" id="CHEBI:46911"/>
        <dbReference type="ChEBI" id="CHEBI:57805"/>
        <dbReference type="EC" id="2.3.1.35"/>
    </reaction>
</comment>
<proteinExistence type="inferred from homology"/>
<comment type="subunit">
    <text evidence="2 9">Heterotetramer of two alpha and two beta chains.</text>
</comment>
<comment type="subcellular location">
    <subcellularLocation>
        <location evidence="9">Cytoplasm</location>
    </subcellularLocation>
</comment>
<feature type="active site" description="Nucleophile" evidence="9">
    <location>
        <position position="197"/>
    </location>
</feature>
<evidence type="ECO:0000256" key="5">
    <source>
        <dbReference type="ARBA" id="ARBA00022679"/>
    </source>
</evidence>
<dbReference type="NCBIfam" id="NF003802">
    <property type="entry name" value="PRK05388.1"/>
    <property type="match status" value="1"/>
</dbReference>
<evidence type="ECO:0000256" key="4">
    <source>
        <dbReference type="ARBA" id="ARBA00022605"/>
    </source>
</evidence>
<dbReference type="AlphaFoldDB" id="A0A1I6X3E3"/>
<comment type="function">
    <text evidence="9">Catalyzes two activities which are involved in the cyclic version of arginine biosynthesis: the synthesis of N-acetylglutamate from glutamate and acetyl-CoA as the acetyl donor, and of ornithine by transacetylation between N(2)-acetylornithine and glutamate.</text>
</comment>
<keyword evidence="7 9" id="KW-0012">Acyltransferase</keyword>
<dbReference type="HAMAP" id="MF_01106">
    <property type="entry name" value="ArgJ"/>
    <property type="match status" value="1"/>
</dbReference>
<keyword evidence="3 9" id="KW-0055">Arginine biosynthesis</keyword>
<dbReference type="InterPro" id="IPR016117">
    <property type="entry name" value="ArgJ-like_dom_sf"/>
</dbReference>
<dbReference type="OrthoDB" id="9804242at2"/>
<dbReference type="Proteomes" id="UP000199594">
    <property type="component" value="Unassembled WGS sequence"/>
</dbReference>
<dbReference type="GO" id="GO:0004042">
    <property type="term" value="F:L-glutamate N-acetyltransferase activity"/>
    <property type="evidence" value="ECO:0007669"/>
    <property type="project" value="UniProtKB-UniRule"/>
</dbReference>
<feature type="binding site" evidence="9">
    <location>
        <position position="280"/>
    </location>
    <ligand>
        <name>substrate</name>
    </ligand>
</feature>
<feature type="binding site" evidence="9">
    <location>
        <position position="186"/>
    </location>
    <ligand>
        <name>substrate</name>
    </ligand>
</feature>
<dbReference type="NCBIfam" id="TIGR00120">
    <property type="entry name" value="ArgJ"/>
    <property type="match status" value="1"/>
</dbReference>
<feature type="binding site" evidence="9">
    <location>
        <position position="404"/>
    </location>
    <ligand>
        <name>substrate</name>
    </ligand>
</feature>
<comment type="similarity">
    <text evidence="1 9">Belongs to the ArgJ family.</text>
</comment>
<evidence type="ECO:0000256" key="9">
    <source>
        <dbReference type="HAMAP-Rule" id="MF_01106"/>
    </source>
</evidence>
<evidence type="ECO:0000256" key="2">
    <source>
        <dbReference type="ARBA" id="ARBA00011475"/>
    </source>
</evidence>
<evidence type="ECO:0000256" key="6">
    <source>
        <dbReference type="ARBA" id="ARBA00022813"/>
    </source>
</evidence>
<comment type="catalytic activity">
    <reaction evidence="9">
        <text>L-glutamate + acetyl-CoA = N-acetyl-L-glutamate + CoA + H(+)</text>
        <dbReference type="Rhea" id="RHEA:24292"/>
        <dbReference type="ChEBI" id="CHEBI:15378"/>
        <dbReference type="ChEBI" id="CHEBI:29985"/>
        <dbReference type="ChEBI" id="CHEBI:44337"/>
        <dbReference type="ChEBI" id="CHEBI:57287"/>
        <dbReference type="ChEBI" id="CHEBI:57288"/>
        <dbReference type="EC" id="2.3.1.1"/>
    </reaction>
</comment>
<reference evidence="10 11" key="1">
    <citation type="submission" date="2016-10" db="EMBL/GenBank/DDBJ databases">
        <authorList>
            <person name="de Groot N.N."/>
        </authorList>
    </citation>
    <scope>NUCLEOTIDE SEQUENCE [LARGE SCALE GENOMIC DNA]</scope>
    <source>
        <strain evidence="10 11">CGMCC 1.6493</strain>
    </source>
</reference>